<feature type="chain" id="PRO_5039136551" evidence="1">
    <location>
        <begin position="21"/>
        <end position="80"/>
    </location>
</feature>
<comment type="caution">
    <text evidence="2">The sequence shown here is derived from an EMBL/GenBank/DDBJ whole genome shotgun (WGS) entry which is preliminary data.</text>
</comment>
<accession>A0A4D4LJ78</accession>
<reference evidence="2 3" key="1">
    <citation type="journal article" date="2020" name="Int. J. Syst. Evol. Microbiol.">
        <title>Reclassification of Streptomyces castelarensis and Streptomyces sporoclivatus as later heterotypic synonyms of Streptomyces antimycoticus.</title>
        <authorList>
            <person name="Komaki H."/>
            <person name="Tamura T."/>
        </authorList>
    </citation>
    <scope>NUCLEOTIDE SEQUENCE [LARGE SCALE GENOMIC DNA]</scope>
    <source>
        <strain evidence="2 3">NBRC 13459</strain>
    </source>
</reference>
<proteinExistence type="predicted"/>
<evidence type="ECO:0000256" key="1">
    <source>
        <dbReference type="SAM" id="SignalP"/>
    </source>
</evidence>
<feature type="signal peptide" evidence="1">
    <location>
        <begin position="1"/>
        <end position="20"/>
    </location>
</feature>
<sequence>MGVRARGAALWAGIGAPAVTATLTVATAQGESAGPPAPPGFEEAVGQTVEDGFPGAVAYARRGDDEWRTAAGVTSSPRAR</sequence>
<keyword evidence="3" id="KW-1185">Reference proteome</keyword>
<dbReference type="EMBL" id="BJHW01000002">
    <property type="protein sequence ID" value="GDY59270.1"/>
    <property type="molecule type" value="Genomic_DNA"/>
</dbReference>
<evidence type="ECO:0000313" key="2">
    <source>
        <dbReference type="EMBL" id="GDY59270.1"/>
    </source>
</evidence>
<organism evidence="2 3">
    <name type="scientific">Streptomyces violaceusniger</name>
    <dbReference type="NCBI Taxonomy" id="68280"/>
    <lineage>
        <taxon>Bacteria</taxon>
        <taxon>Bacillati</taxon>
        <taxon>Actinomycetota</taxon>
        <taxon>Actinomycetes</taxon>
        <taxon>Kitasatosporales</taxon>
        <taxon>Streptomycetaceae</taxon>
        <taxon>Streptomyces</taxon>
        <taxon>Streptomyces violaceusniger group</taxon>
    </lineage>
</organism>
<name>A0A4D4LJ78_STRVO</name>
<dbReference type="AlphaFoldDB" id="A0A4D4LJ78"/>
<gene>
    <name evidence="2" type="ORF">SVIO_098930</name>
</gene>
<evidence type="ECO:0000313" key="3">
    <source>
        <dbReference type="Proteomes" id="UP000301309"/>
    </source>
</evidence>
<keyword evidence="1" id="KW-0732">Signal</keyword>
<protein>
    <submittedName>
        <fullName evidence="2">Uncharacterized protein</fullName>
    </submittedName>
</protein>
<dbReference type="Proteomes" id="UP000301309">
    <property type="component" value="Unassembled WGS sequence"/>
</dbReference>
<dbReference type="RefSeq" id="WP_162002037.1">
    <property type="nucleotide sequence ID" value="NZ_BAAASO010000018.1"/>
</dbReference>